<evidence type="ECO:0000313" key="2">
    <source>
        <dbReference type="EMBL" id="BAQ94328.1"/>
    </source>
</evidence>
<evidence type="ECO:0000256" key="1">
    <source>
        <dbReference type="SAM" id="MobiDB-lite"/>
    </source>
</evidence>
<reference evidence="2 3" key="1">
    <citation type="journal article" date="2013" name="PLoS Genet.">
        <title>Expanding the Marine Virosphere Using Metagenomics.</title>
        <authorList>
            <person name="Mizuno C.M."/>
            <person name="Rodriguez-Valera F."/>
            <person name="Kimes N.E."/>
            <person name="Ghai R."/>
        </authorList>
    </citation>
    <scope>NUCLEOTIDE SEQUENCE [LARGE SCALE GENOMIC DNA]</scope>
    <source>
        <strain evidence="2">UvMED-CGR-U-MedDCM-OCT-S46-C10</strain>
    </source>
</reference>
<dbReference type="KEGG" id="vg:55412446"/>
<sequence length="48" mass="5159">MAKNGLYANIHKKRARIKAGSGEKMRTAGTKGRPTAAQFKRAAKTAKS</sequence>
<name>A0A6S4PE25_9CAUD</name>
<evidence type="ECO:0000313" key="3">
    <source>
        <dbReference type="Proteomes" id="UP000504935"/>
    </source>
</evidence>
<keyword evidence="3" id="KW-1185">Reference proteome</keyword>
<accession>A0A6S4PE25</accession>
<dbReference type="EMBL" id="AP013545">
    <property type="protein sequence ID" value="BAQ94328.1"/>
    <property type="molecule type" value="Genomic_DNA"/>
</dbReference>
<proteinExistence type="predicted"/>
<dbReference type="GeneID" id="55412446"/>
<organism evidence="2 3">
    <name type="scientific">uncultured phage MedDCM-OCT-S46-C10</name>
    <dbReference type="NCBI Taxonomy" id="2741074"/>
    <lineage>
        <taxon>Viruses</taxon>
        <taxon>Duplodnaviria</taxon>
        <taxon>Heunggongvirae</taxon>
        <taxon>Uroviricota</taxon>
        <taxon>Caudoviricetes</taxon>
        <taxon>Autographivirales</taxon>
        <taxon>Foussvirus</taxon>
        <taxon>Foussvirus S46C10</taxon>
    </lineage>
</organism>
<protein>
    <submittedName>
        <fullName evidence="2">Uncharacterized protein</fullName>
    </submittedName>
</protein>
<feature type="region of interest" description="Disordered" evidence="1">
    <location>
        <begin position="17"/>
        <end position="48"/>
    </location>
</feature>
<dbReference type="RefSeq" id="YP_009777870.1">
    <property type="nucleotide sequence ID" value="NC_047705.1"/>
</dbReference>
<dbReference type="Proteomes" id="UP000504935">
    <property type="component" value="Segment"/>
</dbReference>